<dbReference type="InterPro" id="IPR019554">
    <property type="entry name" value="Soluble_ligand-bd"/>
</dbReference>
<accession>A0A4P6FCY0</accession>
<sequence length="229" mass="22034">MPADAPDPLASLDPSAKRAPARVRIAVGAAIVCFVVAVAVSAVLSASVAGDRGAIGGAAPLADGGGAADAPQGRAAEVGVALSNPVLVHVLGAVAEPGLVELGEGARVVDAVAAAGGFSADADPAGVNLARPVADGEQLVVPRVGELPPPQAAGAAGRGGGAGAADGLVHLNTADVAALDTLPRIGPALAQRILDWREANGGFTSVDQLREVAGIGDATFAGLVDLVAL</sequence>
<evidence type="ECO:0000256" key="1">
    <source>
        <dbReference type="SAM" id="Phobius"/>
    </source>
</evidence>
<dbReference type="GO" id="GO:0003677">
    <property type="term" value="F:DNA binding"/>
    <property type="evidence" value="ECO:0007669"/>
    <property type="project" value="UniProtKB-KW"/>
</dbReference>
<dbReference type="SMART" id="SM00278">
    <property type="entry name" value="HhH1"/>
    <property type="match status" value="2"/>
</dbReference>
<evidence type="ECO:0000313" key="4">
    <source>
        <dbReference type="Proteomes" id="UP000291259"/>
    </source>
</evidence>
<dbReference type="Gene3D" id="3.10.560.10">
    <property type="entry name" value="Outer membrane lipoprotein wza domain like"/>
    <property type="match status" value="1"/>
</dbReference>
<reference evidence="3 4" key="1">
    <citation type="submission" date="2019-01" db="EMBL/GenBank/DDBJ databases">
        <title>Genome sequencing of strain FW100M-8.</title>
        <authorList>
            <person name="Heo J."/>
            <person name="Kim S.-J."/>
            <person name="Kim J.-S."/>
            <person name="Hong S.-B."/>
            <person name="Kwon S.-W."/>
        </authorList>
    </citation>
    <scope>NUCLEOTIDE SEQUENCE [LARGE SCALE GENOMIC DNA]</scope>
    <source>
        <strain evidence="3 4">FW100M-8</strain>
    </source>
</reference>
<dbReference type="SUPFAM" id="SSF47781">
    <property type="entry name" value="RuvA domain 2-like"/>
    <property type="match status" value="1"/>
</dbReference>
<name>A0A4P6FCY0_9MICO</name>
<dbReference type="GO" id="GO:0015628">
    <property type="term" value="P:protein secretion by the type II secretion system"/>
    <property type="evidence" value="ECO:0007669"/>
    <property type="project" value="TreeGrafter"/>
</dbReference>
<feature type="domain" description="Helix-hairpin-helix DNA-binding motif class 1" evidence="2">
    <location>
        <begin position="177"/>
        <end position="196"/>
    </location>
</feature>
<dbReference type="Pfam" id="PF10531">
    <property type="entry name" value="SLBB"/>
    <property type="match status" value="1"/>
</dbReference>
<dbReference type="RefSeq" id="WP_129191697.1">
    <property type="nucleotide sequence ID" value="NZ_CP035491.1"/>
</dbReference>
<dbReference type="InterPro" id="IPR003583">
    <property type="entry name" value="Hlx-hairpin-Hlx_DNA-bd_motif"/>
</dbReference>
<dbReference type="Proteomes" id="UP000291259">
    <property type="component" value="Chromosome"/>
</dbReference>
<keyword evidence="1" id="KW-0472">Membrane</keyword>
<dbReference type="AlphaFoldDB" id="A0A4P6FCY0"/>
<dbReference type="PANTHER" id="PTHR21180">
    <property type="entry name" value="ENDONUCLEASE/EXONUCLEASE/PHOSPHATASE FAMILY DOMAIN-CONTAINING PROTEIN 1"/>
    <property type="match status" value="1"/>
</dbReference>
<gene>
    <name evidence="3" type="ORF">ET445_13240</name>
</gene>
<dbReference type="Pfam" id="PF12836">
    <property type="entry name" value="HHH_3"/>
    <property type="match status" value="1"/>
</dbReference>
<evidence type="ECO:0000259" key="2">
    <source>
        <dbReference type="SMART" id="SM00278"/>
    </source>
</evidence>
<proteinExistence type="predicted"/>
<protein>
    <submittedName>
        <fullName evidence="3">ComEA family DNA-binding protein</fullName>
    </submittedName>
</protein>
<dbReference type="InterPro" id="IPR051675">
    <property type="entry name" value="Endo/Exo/Phosphatase_dom_1"/>
</dbReference>
<keyword evidence="3" id="KW-0238">DNA-binding</keyword>
<keyword evidence="1" id="KW-1133">Transmembrane helix</keyword>
<dbReference type="OrthoDB" id="9758724at2"/>
<dbReference type="EMBL" id="CP035491">
    <property type="protein sequence ID" value="QAY74150.1"/>
    <property type="molecule type" value="Genomic_DNA"/>
</dbReference>
<dbReference type="GO" id="GO:0006281">
    <property type="term" value="P:DNA repair"/>
    <property type="evidence" value="ECO:0007669"/>
    <property type="project" value="InterPro"/>
</dbReference>
<dbReference type="GO" id="GO:0015627">
    <property type="term" value="C:type II protein secretion system complex"/>
    <property type="evidence" value="ECO:0007669"/>
    <property type="project" value="TreeGrafter"/>
</dbReference>
<feature type="transmembrane region" description="Helical" evidence="1">
    <location>
        <begin position="25"/>
        <end position="44"/>
    </location>
</feature>
<evidence type="ECO:0000313" key="3">
    <source>
        <dbReference type="EMBL" id="QAY74150.1"/>
    </source>
</evidence>
<keyword evidence="1" id="KW-0812">Transmembrane</keyword>
<dbReference type="KEGG" id="agf:ET445_13240"/>
<dbReference type="Gene3D" id="1.10.150.280">
    <property type="entry name" value="AF1531-like domain"/>
    <property type="match status" value="1"/>
</dbReference>
<dbReference type="InterPro" id="IPR010994">
    <property type="entry name" value="RuvA_2-like"/>
</dbReference>
<dbReference type="PANTHER" id="PTHR21180:SF32">
    <property type="entry name" value="ENDONUCLEASE_EXONUCLEASE_PHOSPHATASE FAMILY DOMAIN-CONTAINING PROTEIN 1"/>
    <property type="match status" value="1"/>
</dbReference>
<organism evidence="3 4">
    <name type="scientific">Agromyces protaetiae</name>
    <dbReference type="NCBI Taxonomy" id="2509455"/>
    <lineage>
        <taxon>Bacteria</taxon>
        <taxon>Bacillati</taxon>
        <taxon>Actinomycetota</taxon>
        <taxon>Actinomycetes</taxon>
        <taxon>Micrococcales</taxon>
        <taxon>Microbacteriaceae</taxon>
        <taxon>Agromyces</taxon>
    </lineage>
</organism>
<feature type="domain" description="Helix-hairpin-helix DNA-binding motif class 1" evidence="2">
    <location>
        <begin position="207"/>
        <end position="226"/>
    </location>
</feature>
<keyword evidence="4" id="KW-1185">Reference proteome</keyword>